<proteinExistence type="predicted"/>
<dbReference type="RefSeq" id="WP_093852612.1">
    <property type="nucleotide sequence ID" value="NZ_FOSG01000040.1"/>
</dbReference>
<keyword evidence="3" id="KW-1133">Transmembrane helix</keyword>
<feature type="transmembrane region" description="Helical" evidence="3">
    <location>
        <begin position="36"/>
        <end position="59"/>
    </location>
</feature>
<feature type="coiled-coil region" evidence="1">
    <location>
        <begin position="258"/>
        <end position="292"/>
    </location>
</feature>
<keyword evidence="3" id="KW-0812">Transmembrane</keyword>
<feature type="region of interest" description="Disordered" evidence="2">
    <location>
        <begin position="299"/>
        <end position="429"/>
    </location>
</feature>
<feature type="transmembrane region" description="Helical" evidence="3">
    <location>
        <begin position="79"/>
        <end position="100"/>
    </location>
</feature>
<feature type="compositionally biased region" description="Basic and acidic residues" evidence="2">
    <location>
        <begin position="322"/>
        <end position="346"/>
    </location>
</feature>
<dbReference type="OrthoDB" id="4333663at2"/>
<gene>
    <name evidence="4" type="ORF">SAMN05192584_14013</name>
</gene>
<keyword evidence="1" id="KW-0175">Coiled coil</keyword>
<accession>A0A1I4MEA1</accession>
<name>A0A1I4MEA1_9ACTN</name>
<sequence length="502" mass="54072">MSAAVAAPEAVTTSKTAAASEARAAATDAPRDRSGAVLRVLAVVAVIGGAAVAAIGFAGSYSALRALAESKGFGAFSPWFPIGVDAGIVALLALDLLLIWRGASWPVLRLLAHAMTAATVYFNANAGEQSPREDPVGALMHAVMPVLFVAAVEAARRVVIRAARLGDGRATDGVPLHRWVMAPWPTWLLYRRMRLWDVRSYPEAVRRERELTVYREMLQRKHGSIRRAPAEERLPLTMAPYGLTIEEALALPAEHEHREQERQAAAEALRLEREAEAERRAAEAEITRLKTRAAVETARHETAAEAGTAEARARAAQTAAEAKAEAEARAARRAVEEAERVAREASEAEESADASEARARALEADRRAAEAERDAAEARARASKADRETAEAKRHAAEAEAARERAEADAAEARARASKARQHAAEAERHALEAEDVARLSPRERSIRRTARMMLAAGAAADPERLPLDTIREEFGVSLSTASQYRTEAADLLAGGYSPQTA</sequence>
<organism evidence="4 5">
    <name type="scientific">Streptomyces pini</name>
    <dbReference type="NCBI Taxonomy" id="1520580"/>
    <lineage>
        <taxon>Bacteria</taxon>
        <taxon>Bacillati</taxon>
        <taxon>Actinomycetota</taxon>
        <taxon>Actinomycetes</taxon>
        <taxon>Kitasatosporales</taxon>
        <taxon>Streptomycetaceae</taxon>
        <taxon>Streptomyces</taxon>
    </lineage>
</organism>
<keyword evidence="3" id="KW-0472">Membrane</keyword>
<evidence type="ECO:0000256" key="2">
    <source>
        <dbReference type="SAM" id="MobiDB-lite"/>
    </source>
</evidence>
<evidence type="ECO:0000313" key="4">
    <source>
        <dbReference type="EMBL" id="SFM01742.1"/>
    </source>
</evidence>
<keyword evidence="5" id="KW-1185">Reference proteome</keyword>
<evidence type="ECO:0008006" key="6">
    <source>
        <dbReference type="Google" id="ProtNLM"/>
    </source>
</evidence>
<protein>
    <recommendedName>
        <fullName evidence="6">DUF2637 domain-containing protein</fullName>
    </recommendedName>
</protein>
<feature type="compositionally biased region" description="Basic and acidic residues" evidence="2">
    <location>
        <begin position="355"/>
        <end position="415"/>
    </location>
</feature>
<dbReference type="Pfam" id="PF10935">
    <property type="entry name" value="DUF2637"/>
    <property type="match status" value="1"/>
</dbReference>
<evidence type="ECO:0000313" key="5">
    <source>
        <dbReference type="Proteomes" id="UP000198928"/>
    </source>
</evidence>
<feature type="transmembrane region" description="Helical" evidence="3">
    <location>
        <begin position="136"/>
        <end position="155"/>
    </location>
</feature>
<dbReference type="InterPro" id="IPR021235">
    <property type="entry name" value="DUF2637"/>
</dbReference>
<dbReference type="EMBL" id="FOSG01000040">
    <property type="protein sequence ID" value="SFM01742.1"/>
    <property type="molecule type" value="Genomic_DNA"/>
</dbReference>
<feature type="transmembrane region" description="Helical" evidence="3">
    <location>
        <begin position="107"/>
        <end position="124"/>
    </location>
</feature>
<dbReference type="AlphaFoldDB" id="A0A1I4MEA1"/>
<evidence type="ECO:0000256" key="1">
    <source>
        <dbReference type="SAM" id="Coils"/>
    </source>
</evidence>
<dbReference type="Proteomes" id="UP000198928">
    <property type="component" value="Unassembled WGS sequence"/>
</dbReference>
<feature type="compositionally biased region" description="Low complexity" evidence="2">
    <location>
        <begin position="304"/>
        <end position="321"/>
    </location>
</feature>
<reference evidence="5" key="1">
    <citation type="submission" date="2016-10" db="EMBL/GenBank/DDBJ databases">
        <authorList>
            <person name="Varghese N."/>
            <person name="Submissions S."/>
        </authorList>
    </citation>
    <scope>NUCLEOTIDE SEQUENCE [LARGE SCALE GENOMIC DNA]</scope>
    <source>
        <strain evidence="5">PL19</strain>
    </source>
</reference>
<evidence type="ECO:0000256" key="3">
    <source>
        <dbReference type="SAM" id="Phobius"/>
    </source>
</evidence>